<dbReference type="AlphaFoldDB" id="A0A7Z8NRC3"/>
<evidence type="ECO:0000259" key="3">
    <source>
        <dbReference type="Pfam" id="PF17802"/>
    </source>
</evidence>
<feature type="domain" description="SpaA-like prealbumin fold" evidence="3">
    <location>
        <begin position="627"/>
        <end position="699"/>
    </location>
</feature>
<proteinExistence type="predicted"/>
<dbReference type="Gene3D" id="2.60.40.10">
    <property type="entry name" value="Immunoglobulins"/>
    <property type="match status" value="1"/>
</dbReference>
<organism evidence="5 6">
    <name type="scientific">Cellulomonas hominis</name>
    <dbReference type="NCBI Taxonomy" id="156981"/>
    <lineage>
        <taxon>Bacteria</taxon>
        <taxon>Bacillati</taxon>
        <taxon>Actinomycetota</taxon>
        <taxon>Actinomycetes</taxon>
        <taxon>Micrococcales</taxon>
        <taxon>Cellulomonadaceae</taxon>
        <taxon>Cellulomonas</taxon>
    </lineage>
</organism>
<evidence type="ECO:0000313" key="5">
    <source>
        <dbReference type="EMBL" id="TKR27315.1"/>
    </source>
</evidence>
<dbReference type="Pfam" id="PF01345">
    <property type="entry name" value="DUF11"/>
    <property type="match status" value="1"/>
</dbReference>
<protein>
    <recommendedName>
        <fullName evidence="7">Prealbumin-like fold domain-containing protein</fullName>
    </recommendedName>
</protein>
<comment type="caution">
    <text evidence="5">The sequence shown here is derived from an EMBL/GenBank/DDBJ whole genome shotgun (WGS) entry which is preliminary data.</text>
</comment>
<gene>
    <name evidence="5" type="ORF">FA014_01040</name>
</gene>
<dbReference type="NCBIfam" id="TIGR01451">
    <property type="entry name" value="B_ant_repeat"/>
    <property type="match status" value="1"/>
</dbReference>
<dbReference type="Pfam" id="PF17802">
    <property type="entry name" value="SpaA"/>
    <property type="match status" value="1"/>
</dbReference>
<sequence length="779" mass="79507">MPFTRWVRPAAPARAARSRRRRSAVLAVGITALLPLAGLGPLAADGPATAAVPTWNNGTYQVFTAAPFGPGPAAVDFTHGPAHTATVTAVPDASAPHFLAPGGQADGRTTSVSPISADSGNGTSDDPWWNDATSDCLIEPAGWSSSDPWYTSGRTVECGTTHTVTLDFDAPVVDPVVRIALPGWTKAGGENACYATWSNTSFASVNGSAAEPGRVTRLTDSSGAGFTDNRVDGTPATWDRWNADGCTPDTVWPVASSSWSFYQVSGYVSSITFEWQQVAKIVFSTGVEWDATLAAPGPAYSVMGAVSDLQITKSGTATVPPGGDVEWELAVTNSAQSAPSHGFVVTDAVPAGVTDVALVSAPDGCTLSGSDLVCTGAAPGWQITDPHATPLTLTGGDPSATVGAALDPGGSFGPIRLRATATAPAGTSLPNTAAVVGVDYDPDMTNNTAGSTTLVVAPTWAVSKSAAIPGGRAYAQPGEVITYTVTATSYGSSDVSGVKLRDDLTNVLASANIVPGSVRLTYDERYLVFWTRPVIKTLPDPSAASPIITAPAFVLLADSTATLTYQVTVKPGAWSAVLENTVNATGSRPPGTCAAREAPVPVCSTYTVVAARLELVKRGTVNGSVVPLDGAAFEVLTDSGDAPGPPASVVVAASATQPGAFEIAGIVPGTYWLRETRAPAGHDLLAQAVRFTVDDVGIVTLSDPAAHTQITTDGGQIVVTDSPRFTLPATGGPGTGWFTWTGLLLTTTALAVGVALCSSSLGHGARCSGRRDEEGSPTT</sequence>
<dbReference type="InterPro" id="IPR001434">
    <property type="entry name" value="OmcB-like_DUF11"/>
</dbReference>
<name>A0A7Z8NRC3_9CELL</name>
<dbReference type="Pfam" id="PF25549">
    <property type="entry name" value="DUF7927"/>
    <property type="match status" value="1"/>
</dbReference>
<dbReference type="InterPro" id="IPR041033">
    <property type="entry name" value="SpaA_PFL_dom_1"/>
</dbReference>
<dbReference type="InterPro" id="IPR047589">
    <property type="entry name" value="DUF11_rpt"/>
</dbReference>
<dbReference type="InterPro" id="IPR057687">
    <property type="entry name" value="DUF7927"/>
</dbReference>
<feature type="region of interest" description="Disordered" evidence="1">
    <location>
        <begin position="98"/>
        <end position="129"/>
    </location>
</feature>
<evidence type="ECO:0000259" key="4">
    <source>
        <dbReference type="Pfam" id="PF25549"/>
    </source>
</evidence>
<evidence type="ECO:0008006" key="7">
    <source>
        <dbReference type="Google" id="ProtNLM"/>
    </source>
</evidence>
<feature type="compositionally biased region" description="Polar residues" evidence="1">
    <location>
        <begin position="107"/>
        <end position="124"/>
    </location>
</feature>
<evidence type="ECO:0000256" key="1">
    <source>
        <dbReference type="SAM" id="MobiDB-lite"/>
    </source>
</evidence>
<accession>A0A7Z8NRC3</accession>
<dbReference type="Proteomes" id="UP000308121">
    <property type="component" value="Unassembled WGS sequence"/>
</dbReference>
<evidence type="ECO:0000313" key="6">
    <source>
        <dbReference type="Proteomes" id="UP000308121"/>
    </source>
</evidence>
<dbReference type="GO" id="GO:0005975">
    <property type="term" value="P:carbohydrate metabolic process"/>
    <property type="evidence" value="ECO:0007669"/>
    <property type="project" value="UniProtKB-ARBA"/>
</dbReference>
<reference evidence="5 6" key="1">
    <citation type="submission" date="2019-05" db="EMBL/GenBank/DDBJ databases">
        <title>Genome sequence of Cellulomonas hominis strain CS1.</title>
        <authorList>
            <person name="Belmont J."/>
            <person name="Maclea K.S."/>
        </authorList>
    </citation>
    <scope>NUCLEOTIDE SEQUENCE [LARGE SCALE GENOMIC DNA]</scope>
    <source>
        <strain evidence="5 6">CS1</strain>
    </source>
</reference>
<feature type="domain" description="DUF11" evidence="2">
    <location>
        <begin position="308"/>
        <end position="452"/>
    </location>
</feature>
<dbReference type="EMBL" id="SZYE01000003">
    <property type="protein sequence ID" value="TKR27315.1"/>
    <property type="molecule type" value="Genomic_DNA"/>
</dbReference>
<feature type="domain" description="DUF7927" evidence="4">
    <location>
        <begin position="469"/>
        <end position="603"/>
    </location>
</feature>
<dbReference type="InterPro" id="IPR013783">
    <property type="entry name" value="Ig-like_fold"/>
</dbReference>
<dbReference type="OrthoDB" id="158862at2"/>
<evidence type="ECO:0000259" key="2">
    <source>
        <dbReference type="Pfam" id="PF01345"/>
    </source>
</evidence>